<dbReference type="NCBIfam" id="TIGR00229">
    <property type="entry name" value="sensory_box"/>
    <property type="match status" value="1"/>
</dbReference>
<dbReference type="InterPro" id="IPR004089">
    <property type="entry name" value="MCPsignal_dom"/>
</dbReference>
<dbReference type="PANTHER" id="PTHR32089:SF112">
    <property type="entry name" value="LYSOZYME-LIKE PROTEIN-RELATED"/>
    <property type="match status" value="1"/>
</dbReference>
<gene>
    <name evidence="9" type="ORF">DPF_0895</name>
</gene>
<dbReference type="PROSITE" id="PS50113">
    <property type="entry name" value="PAC"/>
    <property type="match status" value="1"/>
</dbReference>
<protein>
    <submittedName>
        <fullName evidence="9">Methyl-accepting chemotaxis protein</fullName>
    </submittedName>
</protein>
<dbReference type="FunFam" id="1.10.287.950:FF:000001">
    <property type="entry name" value="Methyl-accepting chemotaxis sensory transducer"/>
    <property type="match status" value="1"/>
</dbReference>
<evidence type="ECO:0000256" key="3">
    <source>
        <dbReference type="ARBA" id="ARBA00029447"/>
    </source>
</evidence>
<evidence type="ECO:0000259" key="6">
    <source>
        <dbReference type="PROSITE" id="PS50111"/>
    </source>
</evidence>
<comment type="caution">
    <text evidence="9">The sequence shown here is derived from an EMBL/GenBank/DDBJ whole genome shotgun (WGS) entry which is preliminary data.</text>
</comment>
<dbReference type="GO" id="GO:0007165">
    <property type="term" value="P:signal transduction"/>
    <property type="evidence" value="ECO:0007669"/>
    <property type="project" value="UniProtKB-KW"/>
</dbReference>
<dbReference type="InterPro" id="IPR035965">
    <property type="entry name" value="PAS-like_dom_sf"/>
</dbReference>
<name>A0A194ADN8_9BACT</name>
<feature type="domain" description="PAC" evidence="7">
    <location>
        <begin position="334"/>
        <end position="386"/>
    </location>
</feature>
<dbReference type="Gene3D" id="3.30.450.290">
    <property type="match status" value="1"/>
</dbReference>
<dbReference type="Pfam" id="PF00015">
    <property type="entry name" value="MCPsignal"/>
    <property type="match status" value="1"/>
</dbReference>
<dbReference type="CDD" id="cd00130">
    <property type="entry name" value="PAS"/>
    <property type="match status" value="1"/>
</dbReference>
<dbReference type="OrthoDB" id="9816383at2"/>
<dbReference type="InterPro" id="IPR003660">
    <property type="entry name" value="HAMP_dom"/>
</dbReference>
<feature type="transmembrane region" description="Helical" evidence="5">
    <location>
        <begin position="12"/>
        <end position="34"/>
    </location>
</feature>
<evidence type="ECO:0000256" key="4">
    <source>
        <dbReference type="PROSITE-ProRule" id="PRU00284"/>
    </source>
</evidence>
<evidence type="ECO:0000313" key="10">
    <source>
        <dbReference type="Proteomes" id="UP000095200"/>
    </source>
</evidence>
<dbReference type="GO" id="GO:0006355">
    <property type="term" value="P:regulation of DNA-templated transcription"/>
    <property type="evidence" value="ECO:0007669"/>
    <property type="project" value="InterPro"/>
</dbReference>
<reference evidence="10" key="1">
    <citation type="submission" date="2016-06" db="EMBL/GenBank/DDBJ databases">
        <title>Draft genome sequence of Desulfoplanes formicivorans strain Pf12B.</title>
        <authorList>
            <person name="Watanabe M."/>
            <person name="Kojima H."/>
            <person name="Fukui M."/>
        </authorList>
    </citation>
    <scope>NUCLEOTIDE SEQUENCE [LARGE SCALE GENOMIC DNA]</scope>
    <source>
        <strain evidence="10">Pf12B</strain>
    </source>
</reference>
<dbReference type="CDD" id="cd11386">
    <property type="entry name" value="MCP_signal"/>
    <property type="match status" value="1"/>
</dbReference>
<dbReference type="Pfam" id="PF00989">
    <property type="entry name" value="PAS"/>
    <property type="match status" value="1"/>
</dbReference>
<keyword evidence="2 4" id="KW-0807">Transducer</keyword>
<dbReference type="GO" id="GO:0006935">
    <property type="term" value="P:chemotaxis"/>
    <property type="evidence" value="ECO:0007669"/>
    <property type="project" value="InterPro"/>
</dbReference>
<evidence type="ECO:0000259" key="7">
    <source>
        <dbReference type="PROSITE" id="PS50113"/>
    </source>
</evidence>
<organism evidence="9 10">
    <name type="scientific">Desulfoplanes formicivorans</name>
    <dbReference type="NCBI Taxonomy" id="1592317"/>
    <lineage>
        <taxon>Bacteria</taxon>
        <taxon>Pseudomonadati</taxon>
        <taxon>Thermodesulfobacteriota</taxon>
        <taxon>Desulfovibrionia</taxon>
        <taxon>Desulfovibrionales</taxon>
        <taxon>Desulfoplanaceae</taxon>
        <taxon>Desulfoplanes</taxon>
    </lineage>
</organism>
<dbReference type="Gene3D" id="3.30.450.20">
    <property type="entry name" value="PAS domain"/>
    <property type="match status" value="1"/>
</dbReference>
<dbReference type="GO" id="GO:0004888">
    <property type="term" value="F:transmembrane signaling receptor activity"/>
    <property type="evidence" value="ECO:0007669"/>
    <property type="project" value="InterPro"/>
</dbReference>
<accession>A0A194ADN8</accession>
<dbReference type="InterPro" id="IPR000700">
    <property type="entry name" value="PAS-assoc_C"/>
</dbReference>
<comment type="similarity">
    <text evidence="3">Belongs to the methyl-accepting chemotaxis (MCP) protein family.</text>
</comment>
<dbReference type="PANTHER" id="PTHR32089">
    <property type="entry name" value="METHYL-ACCEPTING CHEMOTAXIS PROTEIN MCPB"/>
    <property type="match status" value="1"/>
</dbReference>
<evidence type="ECO:0000313" key="9">
    <source>
        <dbReference type="EMBL" id="GAU08192.1"/>
    </source>
</evidence>
<dbReference type="SUPFAM" id="SSF58104">
    <property type="entry name" value="Methyl-accepting chemotaxis protein (MCP) signaling domain"/>
    <property type="match status" value="1"/>
</dbReference>
<dbReference type="SMART" id="SM00304">
    <property type="entry name" value="HAMP"/>
    <property type="match status" value="2"/>
</dbReference>
<proteinExistence type="inferred from homology"/>
<dbReference type="SUPFAM" id="SSF55785">
    <property type="entry name" value="PYP-like sensor domain (PAS domain)"/>
    <property type="match status" value="1"/>
</dbReference>
<dbReference type="CDD" id="cd06225">
    <property type="entry name" value="HAMP"/>
    <property type="match status" value="1"/>
</dbReference>
<dbReference type="EMBL" id="BDFE01000009">
    <property type="protein sequence ID" value="GAU08192.1"/>
    <property type="molecule type" value="Genomic_DNA"/>
</dbReference>
<dbReference type="Proteomes" id="UP000095200">
    <property type="component" value="Unassembled WGS sequence"/>
</dbReference>
<keyword evidence="5" id="KW-0812">Transmembrane</keyword>
<evidence type="ECO:0000259" key="8">
    <source>
        <dbReference type="PROSITE" id="PS50885"/>
    </source>
</evidence>
<sequence>MNIFRKSLNAKIGLLVSALSFLGFAGVVGLAIYWQYTGMVGQLGEGVSRSAELLMHAIERPMIIGNDEGTREEIKAVARQFPDTKLFLTDYRGNVTYSTDPQAVRKDFKQYYNESQVADFALKAIEDQMAEHALIQAEDKDLFVRSLSIMNAPSCYHCHGSSKRILGSMVFVQDVTGQLETINSHIVKIIIVCIIGLLVLIGLVTRFIHVGVINRIAAILGASHKVSQGDFSARFDDGSPDELGVLSDNLGKMVNVLKEQLGFSRGILHGMTVPCYVVDEKERITFVNKAILELLGLEGTPEEYVGSSIAEFLYNDPNHPTVVGKVMRDKVVIEKQHMDVKHRQGHEIYGLIDAAPLYDLDNTLIGAFAIITDLSEIRAQQKTIETQNAIIAEAANDAHSISGSVATAAEQLADQVAQASRGADEQRARITEMATAVEQMNATVMEVAQNASEAATNAEQTKKQAQTGMEDVNKAIAAIGRVQERVKQMKVHMDALGTQSDEIGTIINVINDIADQTNLLALNAAIEAARAGEAGRGFAVVADEVRKLAEKTMSATKEVASVVHGIQSGTKTSLGEMDLAHEEVTTTAELGKRAGSSLKHIVGLVDASADQVRAIATASEEQSVSSEQIARSAEEVNVIASETAQTMSESANAVSSLSQLATDLSRIIERMRQ</sequence>
<evidence type="ECO:0000256" key="1">
    <source>
        <dbReference type="ARBA" id="ARBA00004370"/>
    </source>
</evidence>
<keyword evidence="5" id="KW-0472">Membrane</keyword>
<dbReference type="Gene3D" id="1.10.287.950">
    <property type="entry name" value="Methyl-accepting chemotaxis protein"/>
    <property type="match status" value="1"/>
</dbReference>
<dbReference type="InterPro" id="IPR004090">
    <property type="entry name" value="Chemotax_Me-accpt_rcpt"/>
</dbReference>
<dbReference type="InterPro" id="IPR013767">
    <property type="entry name" value="PAS_fold"/>
</dbReference>
<dbReference type="PROSITE" id="PS50885">
    <property type="entry name" value="HAMP"/>
    <property type="match status" value="1"/>
</dbReference>
<keyword evidence="10" id="KW-1185">Reference proteome</keyword>
<comment type="subcellular location">
    <subcellularLocation>
        <location evidence="1">Membrane</location>
    </subcellularLocation>
</comment>
<evidence type="ECO:0000256" key="2">
    <source>
        <dbReference type="ARBA" id="ARBA00023224"/>
    </source>
</evidence>
<dbReference type="Pfam" id="PF00672">
    <property type="entry name" value="HAMP"/>
    <property type="match status" value="1"/>
</dbReference>
<dbReference type="SMART" id="SM00283">
    <property type="entry name" value="MA"/>
    <property type="match status" value="1"/>
</dbReference>
<dbReference type="PRINTS" id="PR00260">
    <property type="entry name" value="CHEMTRNSDUCR"/>
</dbReference>
<dbReference type="STRING" id="1592317.DPF_0895"/>
<feature type="domain" description="HAMP" evidence="8">
    <location>
        <begin position="210"/>
        <end position="262"/>
    </location>
</feature>
<dbReference type="InterPro" id="IPR000014">
    <property type="entry name" value="PAS"/>
</dbReference>
<dbReference type="RefSeq" id="WP_069857677.1">
    <property type="nucleotide sequence ID" value="NZ_BDFE01000009.1"/>
</dbReference>
<dbReference type="PROSITE" id="PS50111">
    <property type="entry name" value="CHEMOTAXIS_TRANSDUC_2"/>
    <property type="match status" value="1"/>
</dbReference>
<dbReference type="AlphaFoldDB" id="A0A194ADN8"/>
<dbReference type="Gene3D" id="6.10.340.10">
    <property type="match status" value="1"/>
</dbReference>
<evidence type="ECO:0000256" key="5">
    <source>
        <dbReference type="SAM" id="Phobius"/>
    </source>
</evidence>
<feature type="domain" description="Methyl-accepting transducer" evidence="6">
    <location>
        <begin position="401"/>
        <end position="637"/>
    </location>
</feature>
<dbReference type="GO" id="GO:0016020">
    <property type="term" value="C:membrane"/>
    <property type="evidence" value="ECO:0007669"/>
    <property type="project" value="UniProtKB-SubCell"/>
</dbReference>
<keyword evidence="5" id="KW-1133">Transmembrane helix</keyword>